<organism evidence="2 3">
    <name type="scientific">Dreissena polymorpha</name>
    <name type="common">Zebra mussel</name>
    <name type="synonym">Mytilus polymorpha</name>
    <dbReference type="NCBI Taxonomy" id="45954"/>
    <lineage>
        <taxon>Eukaryota</taxon>
        <taxon>Metazoa</taxon>
        <taxon>Spiralia</taxon>
        <taxon>Lophotrochozoa</taxon>
        <taxon>Mollusca</taxon>
        <taxon>Bivalvia</taxon>
        <taxon>Autobranchia</taxon>
        <taxon>Heteroconchia</taxon>
        <taxon>Euheterodonta</taxon>
        <taxon>Imparidentia</taxon>
        <taxon>Neoheterodontei</taxon>
        <taxon>Myida</taxon>
        <taxon>Dreissenoidea</taxon>
        <taxon>Dreissenidae</taxon>
        <taxon>Dreissena</taxon>
    </lineage>
</organism>
<protein>
    <submittedName>
        <fullName evidence="2">Uncharacterized protein</fullName>
    </submittedName>
</protein>
<dbReference type="AlphaFoldDB" id="A0A9D4QPF5"/>
<keyword evidence="3" id="KW-1185">Reference proteome</keyword>
<evidence type="ECO:0000313" key="3">
    <source>
        <dbReference type="Proteomes" id="UP000828390"/>
    </source>
</evidence>
<reference evidence="2" key="2">
    <citation type="submission" date="2020-11" db="EMBL/GenBank/DDBJ databases">
        <authorList>
            <person name="McCartney M.A."/>
            <person name="Auch B."/>
            <person name="Kono T."/>
            <person name="Mallez S."/>
            <person name="Becker A."/>
            <person name="Gohl D.M."/>
            <person name="Silverstein K.A.T."/>
            <person name="Koren S."/>
            <person name="Bechman K.B."/>
            <person name="Herman A."/>
            <person name="Abrahante J.E."/>
            <person name="Garbe J."/>
        </authorList>
    </citation>
    <scope>NUCLEOTIDE SEQUENCE</scope>
    <source>
        <strain evidence="2">Duluth1</strain>
        <tissue evidence="2">Whole animal</tissue>
    </source>
</reference>
<feature type="region of interest" description="Disordered" evidence="1">
    <location>
        <begin position="81"/>
        <end position="102"/>
    </location>
</feature>
<feature type="compositionally biased region" description="Low complexity" evidence="1">
    <location>
        <begin position="92"/>
        <end position="102"/>
    </location>
</feature>
<proteinExistence type="predicted"/>
<gene>
    <name evidence="2" type="ORF">DPMN_111078</name>
</gene>
<evidence type="ECO:0000256" key="1">
    <source>
        <dbReference type="SAM" id="MobiDB-lite"/>
    </source>
</evidence>
<reference evidence="2" key="1">
    <citation type="journal article" date="2019" name="bioRxiv">
        <title>The Genome of the Zebra Mussel, Dreissena polymorpha: A Resource for Invasive Species Research.</title>
        <authorList>
            <person name="McCartney M.A."/>
            <person name="Auch B."/>
            <person name="Kono T."/>
            <person name="Mallez S."/>
            <person name="Zhang Y."/>
            <person name="Obille A."/>
            <person name="Becker A."/>
            <person name="Abrahante J.E."/>
            <person name="Garbe J."/>
            <person name="Badalamenti J.P."/>
            <person name="Herman A."/>
            <person name="Mangelson H."/>
            <person name="Liachko I."/>
            <person name="Sullivan S."/>
            <person name="Sone E.D."/>
            <person name="Koren S."/>
            <person name="Silverstein K.A.T."/>
            <person name="Beckman K.B."/>
            <person name="Gohl D.M."/>
        </authorList>
    </citation>
    <scope>NUCLEOTIDE SEQUENCE</scope>
    <source>
        <strain evidence="2">Duluth1</strain>
        <tissue evidence="2">Whole animal</tissue>
    </source>
</reference>
<comment type="caution">
    <text evidence="2">The sequence shown here is derived from an EMBL/GenBank/DDBJ whole genome shotgun (WGS) entry which is preliminary data.</text>
</comment>
<dbReference type="Proteomes" id="UP000828390">
    <property type="component" value="Unassembled WGS sequence"/>
</dbReference>
<name>A0A9D4QPF5_DREPO</name>
<sequence>MPTPLSFLSRLARNLYFLQLTTSQEVHNWSSTLLLTALCWPLVRQEEQGDILAGTHKRSRRGEGRHCFTPVRHMAEGAYLKGGTPGASDSATTGHTTPHTPPHSITYTQLLGWGVHTPPSRDCPLTDQHTTPTQRCKCYRQGCGKDG</sequence>
<dbReference type="EMBL" id="JAIWYP010000004">
    <property type="protein sequence ID" value="KAH3837677.1"/>
    <property type="molecule type" value="Genomic_DNA"/>
</dbReference>
<accession>A0A9D4QPF5</accession>
<evidence type="ECO:0000313" key="2">
    <source>
        <dbReference type="EMBL" id="KAH3837677.1"/>
    </source>
</evidence>